<dbReference type="EMBL" id="WJXB01000012">
    <property type="protein sequence ID" value="MRN56122.1"/>
    <property type="molecule type" value="Genomic_DNA"/>
</dbReference>
<dbReference type="PANTHER" id="PTHR43821:SF1">
    <property type="entry name" value="NAD(P)H NITROREDUCTASE YDJA-RELATED"/>
    <property type="match status" value="1"/>
</dbReference>
<dbReference type="InterPro" id="IPR052530">
    <property type="entry name" value="NAD(P)H_nitroreductase"/>
</dbReference>
<dbReference type="GO" id="GO:0016491">
    <property type="term" value="F:oxidoreductase activity"/>
    <property type="evidence" value="ECO:0007669"/>
    <property type="project" value="InterPro"/>
</dbReference>
<proteinExistence type="predicted"/>
<evidence type="ECO:0000313" key="1">
    <source>
        <dbReference type="EMBL" id="MRN56122.1"/>
    </source>
</evidence>
<dbReference type="SUPFAM" id="SSF55469">
    <property type="entry name" value="FMN-dependent nitroreductase-like"/>
    <property type="match status" value="1"/>
</dbReference>
<comment type="caution">
    <text evidence="1">The sequence shown here is derived from an EMBL/GenBank/DDBJ whole genome shotgun (WGS) entry which is preliminary data.</text>
</comment>
<gene>
    <name evidence="1" type="ORF">GJB61_24415</name>
</gene>
<name>A0A7X2L3M8_9BACL</name>
<dbReference type="InterPro" id="IPR000415">
    <property type="entry name" value="Nitroreductase-like"/>
</dbReference>
<reference evidence="1 2" key="1">
    <citation type="submission" date="2019-11" db="EMBL/GenBank/DDBJ databases">
        <title>Paenibacillus monticola sp. nov., a novel PGPR strain isolated from mountain sample in China.</title>
        <authorList>
            <person name="Zhao Q."/>
            <person name="Li H.-P."/>
            <person name="Zhang J.-L."/>
        </authorList>
    </citation>
    <scope>NUCLEOTIDE SEQUENCE [LARGE SCALE GENOMIC DNA]</scope>
    <source>
        <strain evidence="1 2">LC-T2</strain>
    </source>
</reference>
<protein>
    <recommendedName>
        <fullName evidence="3">Nitroreductase domain-containing protein</fullName>
    </recommendedName>
</protein>
<dbReference type="Gene3D" id="3.40.109.10">
    <property type="entry name" value="NADH Oxidase"/>
    <property type="match status" value="1"/>
</dbReference>
<dbReference type="RefSeq" id="WP_154121621.1">
    <property type="nucleotide sequence ID" value="NZ_WJXB01000012.1"/>
</dbReference>
<accession>A0A7X2L3M8</accession>
<dbReference type="Proteomes" id="UP000463051">
    <property type="component" value="Unassembled WGS sequence"/>
</dbReference>
<dbReference type="PANTHER" id="PTHR43821">
    <property type="entry name" value="NAD(P)H NITROREDUCTASE YDJA-RELATED"/>
    <property type="match status" value="1"/>
</dbReference>
<organism evidence="1 2">
    <name type="scientific">Paenibacillus monticola</name>
    <dbReference type="NCBI Taxonomy" id="2666075"/>
    <lineage>
        <taxon>Bacteria</taxon>
        <taxon>Bacillati</taxon>
        <taxon>Bacillota</taxon>
        <taxon>Bacilli</taxon>
        <taxon>Bacillales</taxon>
        <taxon>Paenibacillaceae</taxon>
        <taxon>Paenibacillus</taxon>
    </lineage>
</organism>
<dbReference type="AlphaFoldDB" id="A0A7X2L3M8"/>
<sequence>MPLSDFIMDSNTPVSVHNYPVSQQLVLELLNHAVWAPNDGLREPWRFIYVDDQSGNTMLGLQESAPAHLIMVMKEDSDHHKRDEDFAAVCCLIQNFQLLAREKKLGVRRTMPEWIYDRERTRPFGVQEKERIVAILDLGAVEQTPTAASAATLPEPKFELL</sequence>
<keyword evidence="2" id="KW-1185">Reference proteome</keyword>
<evidence type="ECO:0000313" key="2">
    <source>
        <dbReference type="Proteomes" id="UP000463051"/>
    </source>
</evidence>
<evidence type="ECO:0008006" key="3">
    <source>
        <dbReference type="Google" id="ProtNLM"/>
    </source>
</evidence>